<sequence length="448" mass="48617">MEESFIHNILRFYGESDSLSTGNLENFLRLIASRRAATVDDDANPLKNRECSSLSELLSTFGLGNASAVSPNELEMMCPAILNQVLLPACPYTPSNLNGSLLLPDYKVWGYGFLAVTVINLAALVGLFLVPLTKKTYFPKVLTYFIGLAIGTLFSNAVLQLIPEALGLDPKDDNYVLNVVGIFGGFYILFFTEWVLKIVLKADTEMGHSHFPPLQSADITINTFSNDVVINNICGDIITNSANREMNSINEKPNNPSEIPAVEKNACVLTCRWLKGDGMSNIKTMAWMITVSDAVHNFIDGLAIGASFTLSLLTGFSTSIAIFCEEFPHELGDFVILLNSGMSVGQAACFNLLSAMCCYLGLALGILLGSSFAPNAIFAIAGGMFLYISLADMFPEMNNIMATNTKGYQGKVVFFLIQNAGLLTGFTVILLITLFAGDINLESNKRSD</sequence>
<comment type="similarity">
    <text evidence="2">Belongs to the ZIP transporter (TC 2.A.5) family.</text>
</comment>
<keyword evidence="3 6" id="KW-0812">Transmembrane</keyword>
<evidence type="ECO:0000256" key="4">
    <source>
        <dbReference type="ARBA" id="ARBA00022989"/>
    </source>
</evidence>
<evidence type="ECO:0000313" key="7">
    <source>
        <dbReference type="EMBL" id="KAK2896595.1"/>
    </source>
</evidence>
<dbReference type="GO" id="GO:0030003">
    <property type="term" value="P:intracellular monoatomic cation homeostasis"/>
    <property type="evidence" value="ECO:0007669"/>
    <property type="project" value="TreeGrafter"/>
</dbReference>
<dbReference type="InterPro" id="IPR003689">
    <property type="entry name" value="ZIP"/>
</dbReference>
<feature type="transmembrane region" description="Helical" evidence="6">
    <location>
        <begin position="108"/>
        <end position="130"/>
    </location>
</feature>
<comment type="subcellular location">
    <subcellularLocation>
        <location evidence="1">Membrane</location>
        <topology evidence="1">Multi-pass membrane protein</topology>
    </subcellularLocation>
</comment>
<dbReference type="AlphaFoldDB" id="A0AA88PUP0"/>
<evidence type="ECO:0000256" key="2">
    <source>
        <dbReference type="ARBA" id="ARBA00006939"/>
    </source>
</evidence>
<evidence type="ECO:0000256" key="3">
    <source>
        <dbReference type="ARBA" id="ARBA00022692"/>
    </source>
</evidence>
<dbReference type="PANTHER" id="PTHR12191">
    <property type="entry name" value="SOLUTE CARRIER FAMILY 39"/>
    <property type="match status" value="1"/>
</dbReference>
<evidence type="ECO:0000256" key="1">
    <source>
        <dbReference type="ARBA" id="ARBA00004141"/>
    </source>
</evidence>
<evidence type="ECO:0000256" key="5">
    <source>
        <dbReference type="ARBA" id="ARBA00023136"/>
    </source>
</evidence>
<dbReference type="Pfam" id="PF02535">
    <property type="entry name" value="Zip"/>
    <property type="match status" value="1"/>
</dbReference>
<keyword evidence="5 6" id="KW-0472">Membrane</keyword>
<protein>
    <recommendedName>
        <fullName evidence="9">Solute carrier family 39 member 8</fullName>
    </recommendedName>
</protein>
<reference evidence="7" key="1">
    <citation type="submission" date="2023-08" db="EMBL/GenBank/DDBJ databases">
        <title>Chromosome-level Genome Assembly of mud carp (Cirrhinus molitorella).</title>
        <authorList>
            <person name="Liu H."/>
        </authorList>
    </citation>
    <scope>NUCLEOTIDE SEQUENCE</scope>
    <source>
        <strain evidence="7">Prfri</strain>
        <tissue evidence="7">Muscle</tissue>
    </source>
</reference>
<dbReference type="Proteomes" id="UP001187343">
    <property type="component" value="Unassembled WGS sequence"/>
</dbReference>
<organism evidence="7 8">
    <name type="scientific">Cirrhinus molitorella</name>
    <name type="common">mud carp</name>
    <dbReference type="NCBI Taxonomy" id="172907"/>
    <lineage>
        <taxon>Eukaryota</taxon>
        <taxon>Metazoa</taxon>
        <taxon>Chordata</taxon>
        <taxon>Craniata</taxon>
        <taxon>Vertebrata</taxon>
        <taxon>Euteleostomi</taxon>
        <taxon>Actinopterygii</taxon>
        <taxon>Neopterygii</taxon>
        <taxon>Teleostei</taxon>
        <taxon>Ostariophysi</taxon>
        <taxon>Cypriniformes</taxon>
        <taxon>Cyprinidae</taxon>
        <taxon>Labeoninae</taxon>
        <taxon>Labeonini</taxon>
        <taxon>Cirrhinus</taxon>
    </lineage>
</organism>
<feature type="transmembrane region" description="Helical" evidence="6">
    <location>
        <begin position="302"/>
        <end position="323"/>
    </location>
</feature>
<comment type="caution">
    <text evidence="7">The sequence shown here is derived from an EMBL/GenBank/DDBJ whole genome shotgun (WGS) entry which is preliminary data.</text>
</comment>
<dbReference type="PANTHER" id="PTHR12191:SF2">
    <property type="entry name" value="METAL CATION SYMPORTER ZIP8"/>
    <property type="match status" value="1"/>
</dbReference>
<dbReference type="GO" id="GO:0140410">
    <property type="term" value="F:monoatomic cation:bicarbonate symporter activity"/>
    <property type="evidence" value="ECO:0007669"/>
    <property type="project" value="TreeGrafter"/>
</dbReference>
<feature type="transmembrane region" description="Helical" evidence="6">
    <location>
        <begin position="343"/>
        <end position="369"/>
    </location>
</feature>
<evidence type="ECO:0000256" key="6">
    <source>
        <dbReference type="SAM" id="Phobius"/>
    </source>
</evidence>
<evidence type="ECO:0000313" key="8">
    <source>
        <dbReference type="Proteomes" id="UP001187343"/>
    </source>
</evidence>
<dbReference type="GO" id="GO:0005385">
    <property type="term" value="F:zinc ion transmembrane transporter activity"/>
    <property type="evidence" value="ECO:0007669"/>
    <property type="project" value="TreeGrafter"/>
</dbReference>
<feature type="transmembrane region" description="Helical" evidence="6">
    <location>
        <begin position="376"/>
        <end position="394"/>
    </location>
</feature>
<accession>A0AA88PUP0</accession>
<keyword evidence="4 6" id="KW-1133">Transmembrane helix</keyword>
<feature type="transmembrane region" description="Helical" evidence="6">
    <location>
        <begin position="142"/>
        <end position="163"/>
    </location>
</feature>
<dbReference type="InterPro" id="IPR050799">
    <property type="entry name" value="ZIP_Transporter"/>
</dbReference>
<dbReference type="GO" id="GO:0071578">
    <property type="term" value="P:zinc ion import across plasma membrane"/>
    <property type="evidence" value="ECO:0007669"/>
    <property type="project" value="TreeGrafter"/>
</dbReference>
<dbReference type="GO" id="GO:0005886">
    <property type="term" value="C:plasma membrane"/>
    <property type="evidence" value="ECO:0007669"/>
    <property type="project" value="TreeGrafter"/>
</dbReference>
<gene>
    <name evidence="7" type="ORF">Q8A67_011083</name>
</gene>
<keyword evidence="8" id="KW-1185">Reference proteome</keyword>
<feature type="transmembrane region" description="Helical" evidence="6">
    <location>
        <begin position="175"/>
        <end position="196"/>
    </location>
</feature>
<proteinExistence type="inferred from homology"/>
<evidence type="ECO:0008006" key="9">
    <source>
        <dbReference type="Google" id="ProtNLM"/>
    </source>
</evidence>
<feature type="transmembrane region" description="Helical" evidence="6">
    <location>
        <begin position="414"/>
        <end position="436"/>
    </location>
</feature>
<dbReference type="EMBL" id="JAUYZG010000010">
    <property type="protein sequence ID" value="KAK2896595.1"/>
    <property type="molecule type" value="Genomic_DNA"/>
</dbReference>
<name>A0AA88PUP0_9TELE</name>